<evidence type="ECO:0000313" key="2">
    <source>
        <dbReference type="Proteomes" id="UP000681521"/>
    </source>
</evidence>
<accession>A0A8E6YIC3</accession>
<reference evidence="1" key="1">
    <citation type="submission" date="2021-05" db="EMBL/GenBank/DDBJ databases">
        <authorList>
            <person name="Shixuan H."/>
        </authorList>
    </citation>
    <scope>NUCLEOTIDE SEQUENCE</scope>
</reference>
<proteinExistence type="predicted"/>
<name>A0A8E6YIC3_9CAUD</name>
<protein>
    <submittedName>
        <fullName evidence="1">Uncharacterized protein</fullName>
    </submittedName>
</protein>
<dbReference type="Proteomes" id="UP000681521">
    <property type="component" value="Segment"/>
</dbReference>
<evidence type="ECO:0000313" key="1">
    <source>
        <dbReference type="EMBL" id="QVU02051.1"/>
    </source>
</evidence>
<sequence>MIKLGLLLQHIEFGRTVVLVEHMTEKDIVTFTLTEELEYTKEYEKVEPHLGREIMNISTTPVGGLYIEIL</sequence>
<dbReference type="EMBL" id="MZ182246">
    <property type="protein sequence ID" value="QVU02051.1"/>
    <property type="molecule type" value="Genomic_DNA"/>
</dbReference>
<organism evidence="1 2">
    <name type="scientific">Enterococcus phage vB_EfaS_785CS</name>
    <dbReference type="NCBI Taxonomy" id="2836121"/>
    <lineage>
        <taxon>Viruses</taxon>
        <taxon>Duplodnaviria</taxon>
        <taxon>Heunggongvirae</taxon>
        <taxon>Uroviricota</taxon>
        <taxon>Caudoviricetes</taxon>
        <taxon>Efquatrovirus</taxon>
        <taxon>Efquatrovirus LY0322</taxon>
    </lineage>
</organism>